<keyword evidence="4 16" id="KW-0349">Heme</keyword>
<feature type="domain" description="Cytochrome oxidase subunit II copper A binding" evidence="20">
    <location>
        <begin position="117"/>
        <end position="254"/>
    </location>
</feature>
<proteinExistence type="inferred from homology"/>
<comment type="catalytic activity">
    <reaction evidence="15 18">
        <text>4 Fe(II)-[cytochrome c] + O2 + 8 H(+)(in) = 4 Fe(III)-[cytochrome c] + 2 H2O + 4 H(+)(out)</text>
        <dbReference type="Rhea" id="RHEA:11436"/>
        <dbReference type="Rhea" id="RHEA-COMP:10350"/>
        <dbReference type="Rhea" id="RHEA-COMP:14399"/>
        <dbReference type="ChEBI" id="CHEBI:15377"/>
        <dbReference type="ChEBI" id="CHEBI:15378"/>
        <dbReference type="ChEBI" id="CHEBI:15379"/>
        <dbReference type="ChEBI" id="CHEBI:29033"/>
        <dbReference type="ChEBI" id="CHEBI:29034"/>
        <dbReference type="EC" id="7.1.1.9"/>
    </reaction>
</comment>
<feature type="domain" description="Cytochrome oxidase subunit II transmembrane region profile" evidence="21">
    <location>
        <begin position="21"/>
        <end position="116"/>
    </location>
</feature>
<evidence type="ECO:0000256" key="5">
    <source>
        <dbReference type="ARBA" id="ARBA00022660"/>
    </source>
</evidence>
<keyword evidence="8" id="KW-1278">Translocase</keyword>
<dbReference type="InterPro" id="IPR009056">
    <property type="entry name" value="Cyt_c-like_dom"/>
</dbReference>
<evidence type="ECO:0000256" key="12">
    <source>
        <dbReference type="ARBA" id="ARBA00023008"/>
    </source>
</evidence>
<evidence type="ECO:0000313" key="24">
    <source>
        <dbReference type="Proteomes" id="UP000240904"/>
    </source>
</evidence>
<sequence>MIRQLISTIMVGFWALPAAAETESMRLNMTQGVTQVSQRVFDLHMTIFYICVVIGIVVFGVMFWAILHHRKSRGAVAASFHESTKVEIVWTIIPFVILIVMAVPATKTLLAMEDISQSDLTVQITGSQWKWHYRYFNEDIDFYSLLATSPAQIDNTREKRENYLLEVDRPLVLPVGQKVRFLITSQDVIHSWWVPDFAVKKDANPGFINEAWTRIDKPGIYRGQCAELCGKDHGFMPIVVIAKPLAEYQEWLQMTKVTQQQAREEEQRLLAMEMSMDELMGLGEKTYLARCAMCHQPNGQGIPGAFPALAGVGVASDTGRQLEHISVVVHGRAGTAMQAFGPQLGLKELAAVITYERNAWGNNTGDTVQAAEVQAVLNGEDL</sequence>
<evidence type="ECO:0000256" key="1">
    <source>
        <dbReference type="ARBA" id="ARBA00004141"/>
    </source>
</evidence>
<dbReference type="GO" id="GO:0042773">
    <property type="term" value="P:ATP synthesis coupled electron transport"/>
    <property type="evidence" value="ECO:0007669"/>
    <property type="project" value="TreeGrafter"/>
</dbReference>
<comment type="subcellular location">
    <subcellularLocation>
        <location evidence="17">Cell membrane</location>
        <topology evidence="17">Multi-pass membrane protein</topology>
    </subcellularLocation>
    <subcellularLocation>
        <location evidence="1">Membrane</location>
        <topology evidence="1">Multi-pass membrane protein</topology>
    </subcellularLocation>
</comment>
<dbReference type="PRINTS" id="PR01166">
    <property type="entry name" value="CYCOXIDASEII"/>
</dbReference>
<keyword evidence="24" id="KW-1185">Reference proteome</keyword>
<evidence type="ECO:0000256" key="18">
    <source>
        <dbReference type="RuleBase" id="RU004024"/>
    </source>
</evidence>
<comment type="similarity">
    <text evidence="2 17">Belongs to the cytochrome c oxidase subunit 2 family.</text>
</comment>
<keyword evidence="10 19" id="KW-1133">Transmembrane helix</keyword>
<evidence type="ECO:0000256" key="2">
    <source>
        <dbReference type="ARBA" id="ARBA00007866"/>
    </source>
</evidence>
<evidence type="ECO:0000256" key="19">
    <source>
        <dbReference type="SAM" id="Phobius"/>
    </source>
</evidence>
<dbReference type="SUPFAM" id="SSF46626">
    <property type="entry name" value="Cytochrome c"/>
    <property type="match status" value="1"/>
</dbReference>
<evidence type="ECO:0000256" key="10">
    <source>
        <dbReference type="ARBA" id="ARBA00022989"/>
    </source>
</evidence>
<evidence type="ECO:0000256" key="7">
    <source>
        <dbReference type="ARBA" id="ARBA00022723"/>
    </source>
</evidence>
<dbReference type="SUPFAM" id="SSF81464">
    <property type="entry name" value="Cytochrome c oxidase subunit II-like, transmembrane region"/>
    <property type="match status" value="1"/>
</dbReference>
<organism evidence="23 24">
    <name type="scientific">Photobacterium lipolyticum</name>
    <dbReference type="NCBI Taxonomy" id="266810"/>
    <lineage>
        <taxon>Bacteria</taxon>
        <taxon>Pseudomonadati</taxon>
        <taxon>Pseudomonadota</taxon>
        <taxon>Gammaproteobacteria</taxon>
        <taxon>Vibrionales</taxon>
        <taxon>Vibrionaceae</taxon>
        <taxon>Photobacterium</taxon>
    </lineage>
</organism>
<comment type="cofactor">
    <cofactor evidence="18">
        <name>Cu cation</name>
        <dbReference type="ChEBI" id="CHEBI:23378"/>
    </cofactor>
    <text evidence="18">Binds a copper A center.</text>
</comment>
<dbReference type="EC" id="7.1.1.9" evidence="18"/>
<evidence type="ECO:0000256" key="6">
    <source>
        <dbReference type="ARBA" id="ARBA00022692"/>
    </source>
</evidence>
<comment type="caution">
    <text evidence="23">The sequence shown here is derived from an EMBL/GenBank/DDBJ whole genome shotgun (WGS) entry which is preliminary data.</text>
</comment>
<dbReference type="PANTHER" id="PTHR22888">
    <property type="entry name" value="CYTOCHROME C OXIDASE, SUBUNIT II"/>
    <property type="match status" value="1"/>
</dbReference>
<dbReference type="Proteomes" id="UP000240904">
    <property type="component" value="Unassembled WGS sequence"/>
</dbReference>
<dbReference type="InterPro" id="IPR045187">
    <property type="entry name" value="CcO_II"/>
</dbReference>
<dbReference type="PANTHER" id="PTHR22888:SF9">
    <property type="entry name" value="CYTOCHROME C OXIDASE SUBUNIT 2"/>
    <property type="match status" value="1"/>
</dbReference>
<dbReference type="EMBL" id="PYMC01000007">
    <property type="protein sequence ID" value="PSW04961.1"/>
    <property type="molecule type" value="Genomic_DNA"/>
</dbReference>
<evidence type="ECO:0000256" key="8">
    <source>
        <dbReference type="ARBA" id="ARBA00022967"/>
    </source>
</evidence>
<dbReference type="PROSITE" id="PS50857">
    <property type="entry name" value="COX2_CUA"/>
    <property type="match status" value="1"/>
</dbReference>
<feature type="transmembrane region" description="Helical" evidence="19">
    <location>
        <begin position="44"/>
        <end position="67"/>
    </location>
</feature>
<accession>A0A2T3MYN9</accession>
<dbReference type="GO" id="GO:0005507">
    <property type="term" value="F:copper ion binding"/>
    <property type="evidence" value="ECO:0007669"/>
    <property type="project" value="InterPro"/>
</dbReference>
<dbReference type="InterPro" id="IPR014222">
    <property type="entry name" value="Cyt_c_oxidase_su2"/>
</dbReference>
<keyword evidence="13 19" id="KW-0472">Membrane</keyword>
<reference evidence="23 24" key="1">
    <citation type="submission" date="2018-03" db="EMBL/GenBank/DDBJ databases">
        <title>Whole genome sequencing of Histamine producing bacteria.</title>
        <authorList>
            <person name="Butler K."/>
        </authorList>
    </citation>
    <scope>NUCLEOTIDE SEQUENCE [LARGE SCALE GENOMIC DNA]</scope>
    <source>
        <strain evidence="23 24">DSM 16190</strain>
    </source>
</reference>
<evidence type="ECO:0000259" key="20">
    <source>
        <dbReference type="PROSITE" id="PS50857"/>
    </source>
</evidence>
<dbReference type="GO" id="GO:0016491">
    <property type="term" value="F:oxidoreductase activity"/>
    <property type="evidence" value="ECO:0007669"/>
    <property type="project" value="InterPro"/>
</dbReference>
<dbReference type="InterPro" id="IPR001505">
    <property type="entry name" value="Copper_CuA"/>
</dbReference>
<evidence type="ECO:0000256" key="16">
    <source>
        <dbReference type="PROSITE-ProRule" id="PRU00433"/>
    </source>
</evidence>
<dbReference type="Pfam" id="PF00116">
    <property type="entry name" value="COX2"/>
    <property type="match status" value="1"/>
</dbReference>
<name>A0A2T3MYN9_9GAMM</name>
<dbReference type="PROSITE" id="PS51007">
    <property type="entry name" value="CYTC"/>
    <property type="match status" value="1"/>
</dbReference>
<evidence type="ECO:0000259" key="22">
    <source>
        <dbReference type="PROSITE" id="PS51007"/>
    </source>
</evidence>
<keyword evidence="12 18" id="KW-0186">Copper</keyword>
<dbReference type="Pfam" id="PF02790">
    <property type="entry name" value="COX2_TM"/>
    <property type="match status" value="1"/>
</dbReference>
<keyword evidence="9 17" id="KW-0249">Electron transport</keyword>
<dbReference type="Gene3D" id="1.10.760.10">
    <property type="entry name" value="Cytochrome c-like domain"/>
    <property type="match status" value="1"/>
</dbReference>
<dbReference type="SUPFAM" id="SSF49503">
    <property type="entry name" value="Cupredoxins"/>
    <property type="match status" value="1"/>
</dbReference>
<dbReference type="InterPro" id="IPR008972">
    <property type="entry name" value="Cupredoxin"/>
</dbReference>
<dbReference type="GO" id="GO:0004129">
    <property type="term" value="F:cytochrome-c oxidase activity"/>
    <property type="evidence" value="ECO:0007669"/>
    <property type="project" value="UniProtKB-EC"/>
</dbReference>
<dbReference type="InterPro" id="IPR036909">
    <property type="entry name" value="Cyt_c-like_dom_sf"/>
</dbReference>
<dbReference type="InterPro" id="IPR011759">
    <property type="entry name" value="Cyt_c_oxidase_su2_TM_dom"/>
</dbReference>
<dbReference type="PROSITE" id="PS50999">
    <property type="entry name" value="COX2_TM"/>
    <property type="match status" value="1"/>
</dbReference>
<evidence type="ECO:0000259" key="21">
    <source>
        <dbReference type="PROSITE" id="PS50999"/>
    </source>
</evidence>
<dbReference type="InterPro" id="IPR002429">
    <property type="entry name" value="CcO_II-like_C"/>
</dbReference>
<evidence type="ECO:0000256" key="13">
    <source>
        <dbReference type="ARBA" id="ARBA00023136"/>
    </source>
</evidence>
<keyword evidence="5 17" id="KW-0679">Respiratory chain</keyword>
<dbReference type="RefSeq" id="WP_107283542.1">
    <property type="nucleotide sequence ID" value="NZ_PYMC01000007.1"/>
</dbReference>
<evidence type="ECO:0000256" key="3">
    <source>
        <dbReference type="ARBA" id="ARBA00022448"/>
    </source>
</evidence>
<evidence type="ECO:0000256" key="11">
    <source>
        <dbReference type="ARBA" id="ARBA00023004"/>
    </source>
</evidence>
<dbReference type="PROSITE" id="PS00078">
    <property type="entry name" value="COX2"/>
    <property type="match status" value="1"/>
</dbReference>
<dbReference type="Gene3D" id="2.60.40.420">
    <property type="entry name" value="Cupredoxins - blue copper proteins"/>
    <property type="match status" value="1"/>
</dbReference>
<dbReference type="NCBIfam" id="TIGR02866">
    <property type="entry name" value="CoxB"/>
    <property type="match status" value="1"/>
</dbReference>
<evidence type="ECO:0000256" key="17">
    <source>
        <dbReference type="RuleBase" id="RU000456"/>
    </source>
</evidence>
<feature type="domain" description="Cytochrome c" evidence="22">
    <location>
        <begin position="278"/>
        <end position="360"/>
    </location>
</feature>
<evidence type="ECO:0000313" key="23">
    <source>
        <dbReference type="EMBL" id="PSW04961.1"/>
    </source>
</evidence>
<protein>
    <recommendedName>
        <fullName evidence="18">Cytochrome c oxidase subunit 2</fullName>
        <ecNumber evidence="18">7.1.1.9</ecNumber>
    </recommendedName>
</protein>
<evidence type="ECO:0000256" key="14">
    <source>
        <dbReference type="ARBA" id="ARBA00024688"/>
    </source>
</evidence>
<evidence type="ECO:0000256" key="9">
    <source>
        <dbReference type="ARBA" id="ARBA00022982"/>
    </source>
</evidence>
<dbReference type="OrthoDB" id="9781261at2"/>
<keyword evidence="11 16" id="KW-0408">Iron</keyword>
<dbReference type="GO" id="GO:0005886">
    <property type="term" value="C:plasma membrane"/>
    <property type="evidence" value="ECO:0007669"/>
    <property type="project" value="UniProtKB-SubCell"/>
</dbReference>
<keyword evidence="3 17" id="KW-0813">Transport</keyword>
<dbReference type="AlphaFoldDB" id="A0A2T3MYN9"/>
<keyword evidence="7 16" id="KW-0479">Metal-binding</keyword>
<gene>
    <name evidence="23" type="primary">coxB</name>
    <name evidence="23" type="ORF">C9I89_11680</name>
</gene>
<feature type="transmembrane region" description="Helical" evidence="19">
    <location>
        <begin position="88"/>
        <end position="106"/>
    </location>
</feature>
<dbReference type="GO" id="GO:0020037">
    <property type="term" value="F:heme binding"/>
    <property type="evidence" value="ECO:0007669"/>
    <property type="project" value="InterPro"/>
</dbReference>
<keyword evidence="6 17" id="KW-0812">Transmembrane</keyword>
<dbReference type="Gene3D" id="1.10.287.90">
    <property type="match status" value="1"/>
</dbReference>
<comment type="function">
    <text evidence="14 18">Subunits I and II form the functional core of the enzyme complex. Electrons originating in cytochrome c are transferred via heme a and Cu(A) to the binuclear center formed by heme a3 and Cu(B).</text>
</comment>
<dbReference type="Pfam" id="PF13442">
    <property type="entry name" value="Cytochrome_CBB3"/>
    <property type="match status" value="1"/>
</dbReference>
<dbReference type="InterPro" id="IPR036257">
    <property type="entry name" value="Cyt_c_oxidase_su2_TM_sf"/>
</dbReference>
<evidence type="ECO:0000256" key="15">
    <source>
        <dbReference type="ARBA" id="ARBA00047816"/>
    </source>
</evidence>
<evidence type="ECO:0000256" key="4">
    <source>
        <dbReference type="ARBA" id="ARBA00022617"/>
    </source>
</evidence>